<comment type="caution">
    <text evidence="2">The sequence shown here is derived from an EMBL/GenBank/DDBJ whole genome shotgun (WGS) entry which is preliminary data.</text>
</comment>
<dbReference type="Pfam" id="PF11154">
    <property type="entry name" value="DUF2934"/>
    <property type="match status" value="1"/>
</dbReference>
<protein>
    <recommendedName>
        <fullName evidence="4">DUF2934 domain-containing protein</fullName>
    </recommendedName>
</protein>
<evidence type="ECO:0008006" key="4">
    <source>
        <dbReference type="Google" id="ProtNLM"/>
    </source>
</evidence>
<sequence length="119" mass="13566">MAENPLIDTPDREDRIRQRAYHLWEADGRPEGRDAEFWERAEELVGMEDSAGAGLLPNPETRDEPVPGVTVEEAQIQENYGEFPDRVTDQGDRRQTPMTREEMRDDEAGKTQPTRGDAP</sequence>
<proteinExistence type="predicted"/>
<dbReference type="OrthoDB" id="9811127at2"/>
<feature type="region of interest" description="Disordered" evidence="1">
    <location>
        <begin position="77"/>
        <end position="119"/>
    </location>
</feature>
<organism evidence="2 3">
    <name type="scientific">Rhodopila globiformis</name>
    <name type="common">Rhodopseudomonas globiformis</name>
    <dbReference type="NCBI Taxonomy" id="1071"/>
    <lineage>
        <taxon>Bacteria</taxon>
        <taxon>Pseudomonadati</taxon>
        <taxon>Pseudomonadota</taxon>
        <taxon>Alphaproteobacteria</taxon>
        <taxon>Acetobacterales</taxon>
        <taxon>Acetobacteraceae</taxon>
        <taxon>Rhodopila</taxon>
    </lineage>
</organism>
<dbReference type="AlphaFoldDB" id="A0A2S6NM43"/>
<name>A0A2S6NM43_RHOGL</name>
<dbReference type="RefSeq" id="WP_104517701.1">
    <property type="nucleotide sequence ID" value="NZ_NHRY01000055.1"/>
</dbReference>
<accession>A0A2S6NM43</accession>
<gene>
    <name evidence="2" type="ORF">CCS01_04755</name>
</gene>
<evidence type="ECO:0000256" key="1">
    <source>
        <dbReference type="SAM" id="MobiDB-lite"/>
    </source>
</evidence>
<evidence type="ECO:0000313" key="2">
    <source>
        <dbReference type="EMBL" id="PPQ36676.1"/>
    </source>
</evidence>
<dbReference type="EMBL" id="NHRY01000055">
    <property type="protein sequence ID" value="PPQ36676.1"/>
    <property type="molecule type" value="Genomic_DNA"/>
</dbReference>
<evidence type="ECO:0000313" key="3">
    <source>
        <dbReference type="Proteomes" id="UP000239724"/>
    </source>
</evidence>
<dbReference type="InterPro" id="IPR021327">
    <property type="entry name" value="DUF2934"/>
</dbReference>
<reference evidence="2 3" key="1">
    <citation type="journal article" date="2018" name="Arch. Microbiol.">
        <title>New insights into the metabolic potential of the phototrophic purple bacterium Rhodopila globiformis DSM 161(T) from its draft genome sequence and evidence for a vanadium-dependent nitrogenase.</title>
        <authorList>
            <person name="Imhoff J.F."/>
            <person name="Rahn T."/>
            <person name="Kunzel S."/>
            <person name="Neulinger S.C."/>
        </authorList>
    </citation>
    <scope>NUCLEOTIDE SEQUENCE [LARGE SCALE GENOMIC DNA]</scope>
    <source>
        <strain evidence="2 3">DSM 161</strain>
    </source>
</reference>
<keyword evidence="3" id="KW-1185">Reference proteome</keyword>
<dbReference type="Proteomes" id="UP000239724">
    <property type="component" value="Unassembled WGS sequence"/>
</dbReference>
<feature type="compositionally biased region" description="Basic and acidic residues" evidence="1">
    <location>
        <begin position="83"/>
        <end position="109"/>
    </location>
</feature>